<dbReference type="InterPro" id="IPR058240">
    <property type="entry name" value="rSAM_sf"/>
</dbReference>
<keyword evidence="3" id="KW-0411">Iron-sulfur</keyword>
<name>A0A518DJQ2_9BACT</name>
<feature type="compositionally biased region" description="Low complexity" evidence="4">
    <location>
        <begin position="1"/>
        <end position="29"/>
    </location>
</feature>
<dbReference type="SUPFAM" id="SSF102114">
    <property type="entry name" value="Radical SAM enzymes"/>
    <property type="match status" value="1"/>
</dbReference>
<dbReference type="Gene3D" id="3.80.30.30">
    <property type="match status" value="1"/>
</dbReference>
<dbReference type="InterPro" id="IPR007197">
    <property type="entry name" value="rSAM"/>
</dbReference>
<proteinExistence type="predicted"/>
<evidence type="ECO:0000313" key="6">
    <source>
        <dbReference type="EMBL" id="QDU91704.1"/>
    </source>
</evidence>
<dbReference type="InterPro" id="IPR006638">
    <property type="entry name" value="Elp3/MiaA/NifB-like_rSAM"/>
</dbReference>
<gene>
    <name evidence="6" type="ORF">Pla175_51340</name>
</gene>
<dbReference type="InterPro" id="IPR040086">
    <property type="entry name" value="MJ0683-like"/>
</dbReference>
<evidence type="ECO:0000256" key="3">
    <source>
        <dbReference type="ARBA" id="ARBA00023014"/>
    </source>
</evidence>
<feature type="domain" description="Elp3/MiaA/NifB-like radical SAM core" evidence="5">
    <location>
        <begin position="76"/>
        <end position="303"/>
    </location>
</feature>
<keyword evidence="2" id="KW-0408">Iron</keyword>
<dbReference type="KEGG" id="pnd:Pla175_51340"/>
<dbReference type="PANTHER" id="PTHR43432">
    <property type="entry name" value="SLR0285 PROTEIN"/>
    <property type="match status" value="1"/>
</dbReference>
<dbReference type="SMART" id="SM00729">
    <property type="entry name" value="Elp3"/>
    <property type="match status" value="1"/>
</dbReference>
<feature type="region of interest" description="Disordered" evidence="4">
    <location>
        <begin position="1"/>
        <end position="35"/>
    </location>
</feature>
<dbReference type="OrthoDB" id="9785699at2"/>
<dbReference type="GO" id="GO:0046872">
    <property type="term" value="F:metal ion binding"/>
    <property type="evidence" value="ECO:0007669"/>
    <property type="project" value="UniProtKB-KW"/>
</dbReference>
<protein>
    <submittedName>
        <fullName evidence="6">Radical SAM superfamily protein</fullName>
    </submittedName>
</protein>
<dbReference type="EMBL" id="CP036291">
    <property type="protein sequence ID" value="QDU91704.1"/>
    <property type="molecule type" value="Genomic_DNA"/>
</dbReference>
<evidence type="ECO:0000259" key="5">
    <source>
        <dbReference type="SMART" id="SM00729"/>
    </source>
</evidence>
<organism evidence="6 7">
    <name type="scientific">Pirellulimonas nuda</name>
    <dbReference type="NCBI Taxonomy" id="2528009"/>
    <lineage>
        <taxon>Bacteria</taxon>
        <taxon>Pseudomonadati</taxon>
        <taxon>Planctomycetota</taxon>
        <taxon>Planctomycetia</taxon>
        <taxon>Pirellulales</taxon>
        <taxon>Lacipirellulaceae</taxon>
        <taxon>Pirellulimonas</taxon>
    </lineage>
</organism>
<dbReference type="SFLD" id="SFLDG01084">
    <property type="entry name" value="Uncharacterised_Radical_SAM_Su"/>
    <property type="match status" value="1"/>
</dbReference>
<dbReference type="CDD" id="cd01335">
    <property type="entry name" value="Radical_SAM"/>
    <property type="match status" value="1"/>
</dbReference>
<dbReference type="RefSeq" id="WP_145291865.1">
    <property type="nucleotide sequence ID" value="NZ_CP036291.1"/>
</dbReference>
<dbReference type="AlphaFoldDB" id="A0A518DJQ2"/>
<reference evidence="6 7" key="1">
    <citation type="submission" date="2019-02" db="EMBL/GenBank/DDBJ databases">
        <title>Deep-cultivation of Planctomycetes and their phenomic and genomic characterization uncovers novel biology.</title>
        <authorList>
            <person name="Wiegand S."/>
            <person name="Jogler M."/>
            <person name="Boedeker C."/>
            <person name="Pinto D."/>
            <person name="Vollmers J."/>
            <person name="Rivas-Marin E."/>
            <person name="Kohn T."/>
            <person name="Peeters S.H."/>
            <person name="Heuer A."/>
            <person name="Rast P."/>
            <person name="Oberbeckmann S."/>
            <person name="Bunk B."/>
            <person name="Jeske O."/>
            <person name="Meyerdierks A."/>
            <person name="Storesund J.E."/>
            <person name="Kallscheuer N."/>
            <person name="Luecker S."/>
            <person name="Lage O.M."/>
            <person name="Pohl T."/>
            <person name="Merkel B.J."/>
            <person name="Hornburger P."/>
            <person name="Mueller R.-W."/>
            <person name="Bruemmer F."/>
            <person name="Labrenz M."/>
            <person name="Spormann A.M."/>
            <person name="Op den Camp H."/>
            <person name="Overmann J."/>
            <person name="Amann R."/>
            <person name="Jetten M.S.M."/>
            <person name="Mascher T."/>
            <person name="Medema M.H."/>
            <person name="Devos D.P."/>
            <person name="Kaster A.-K."/>
            <person name="Ovreas L."/>
            <person name="Rohde M."/>
            <person name="Galperin M.Y."/>
            <person name="Jogler C."/>
        </authorList>
    </citation>
    <scope>NUCLEOTIDE SEQUENCE [LARGE SCALE GENOMIC DNA]</scope>
    <source>
        <strain evidence="6 7">Pla175</strain>
    </source>
</reference>
<dbReference type="GO" id="GO:0003824">
    <property type="term" value="F:catalytic activity"/>
    <property type="evidence" value="ECO:0007669"/>
    <property type="project" value="InterPro"/>
</dbReference>
<keyword evidence="7" id="KW-1185">Reference proteome</keyword>
<dbReference type="Pfam" id="PF04055">
    <property type="entry name" value="Radical_SAM"/>
    <property type="match status" value="1"/>
</dbReference>
<dbReference type="SFLD" id="SFLDS00029">
    <property type="entry name" value="Radical_SAM"/>
    <property type="match status" value="1"/>
</dbReference>
<dbReference type="Proteomes" id="UP000317429">
    <property type="component" value="Chromosome"/>
</dbReference>
<evidence type="ECO:0000256" key="1">
    <source>
        <dbReference type="ARBA" id="ARBA00022723"/>
    </source>
</evidence>
<keyword evidence="1" id="KW-0479">Metal-binding</keyword>
<evidence type="ECO:0000313" key="7">
    <source>
        <dbReference type="Proteomes" id="UP000317429"/>
    </source>
</evidence>
<dbReference type="PANTHER" id="PTHR43432:SF3">
    <property type="entry name" value="SLR0285 PROTEIN"/>
    <property type="match status" value="1"/>
</dbReference>
<sequence length="367" mass="40084">MTQRDAPNANAPADGARPPARGRGAQGQPDNPYLPLRVEPWLEDLEDEACAAPRTTYYDDLSQSIVSENNSPDIPFRYSVNPYRGCQHGCSYCYARPTHEYLGLSAGLDFETKVFVKRDAARLFRAWLARPKYVPEEVAMSGVTDCYQPVERQLRITRSVLEVAAACRQPIGIVTKNALVTRDLDLLSDLARDNAAGVAVSITTLDPKLARVMEPRTSTPAARLRAIRELTAGGVPVRVMAAPVIPGLNDSELPAILRAAAEAGATSAGYVLLRLPTTVREVFLEWLRAFEPTRYERVVSLVQSTRGGKLNSSDFADRQRGRGAYAQQIGQTFAVFAKKCGLSAKGRPLSAAAFRPPVVPGAQQRLF</sequence>
<dbReference type="NCBIfam" id="NF033668">
    <property type="entry name" value="rSAM_PA0069"/>
    <property type="match status" value="1"/>
</dbReference>
<evidence type="ECO:0000256" key="2">
    <source>
        <dbReference type="ARBA" id="ARBA00023004"/>
    </source>
</evidence>
<dbReference type="GO" id="GO:0051536">
    <property type="term" value="F:iron-sulfur cluster binding"/>
    <property type="evidence" value="ECO:0007669"/>
    <property type="project" value="UniProtKB-KW"/>
</dbReference>
<accession>A0A518DJQ2</accession>
<evidence type="ECO:0000256" key="4">
    <source>
        <dbReference type="SAM" id="MobiDB-lite"/>
    </source>
</evidence>